<evidence type="ECO:0000313" key="1">
    <source>
        <dbReference type="EMBL" id="TDR52133.1"/>
    </source>
</evidence>
<reference evidence="1 2" key="1">
    <citation type="submission" date="2019-03" db="EMBL/GenBank/DDBJ databases">
        <title>Genomic Encyclopedia of Type Strains, Phase III (KMG-III): the genomes of soil and plant-associated and newly described type strains.</title>
        <authorList>
            <person name="Whitman W."/>
        </authorList>
    </citation>
    <scope>NUCLEOTIDE SEQUENCE [LARGE SCALE GENOMIC DNA]</scope>
    <source>
        <strain evidence="1 2">CECT 7972</strain>
    </source>
</reference>
<protein>
    <submittedName>
        <fullName evidence="1">Uncharacterized protein</fullName>
    </submittedName>
</protein>
<name>A0A4R6ZIP9_9LIST</name>
<dbReference type="AlphaFoldDB" id="A0A4R6ZIP9"/>
<evidence type="ECO:0000313" key="2">
    <source>
        <dbReference type="Proteomes" id="UP000295558"/>
    </source>
</evidence>
<dbReference type="Proteomes" id="UP000295558">
    <property type="component" value="Unassembled WGS sequence"/>
</dbReference>
<dbReference type="EMBL" id="SNZK01000009">
    <property type="protein sequence ID" value="TDR52133.1"/>
    <property type="molecule type" value="Genomic_DNA"/>
</dbReference>
<accession>A0A4R6ZIP9</accession>
<gene>
    <name evidence="1" type="ORF">DFP96_10922</name>
</gene>
<comment type="caution">
    <text evidence="1">The sequence shown here is derived from an EMBL/GenBank/DDBJ whole genome shotgun (WGS) entry which is preliminary data.</text>
</comment>
<sequence length="65" mass="7575">MHPSLSYFFSARHIIEPQINIAITPMTTIKAETMAAVRPKLMRLTVFRFDRNPLQLVFRDQTCLP</sequence>
<organism evidence="1 2">
    <name type="scientific">Listeria rocourtiae</name>
    <dbReference type="NCBI Taxonomy" id="647910"/>
    <lineage>
        <taxon>Bacteria</taxon>
        <taxon>Bacillati</taxon>
        <taxon>Bacillota</taxon>
        <taxon>Bacilli</taxon>
        <taxon>Bacillales</taxon>
        <taxon>Listeriaceae</taxon>
        <taxon>Listeria</taxon>
    </lineage>
</organism>
<keyword evidence="2" id="KW-1185">Reference proteome</keyword>
<proteinExistence type="predicted"/>